<keyword evidence="7" id="KW-0009">Actin-binding</keyword>
<dbReference type="PANTHER" id="PTHR12114:SF4">
    <property type="entry name" value="GH23568P"/>
    <property type="match status" value="1"/>
</dbReference>
<evidence type="ECO:0000256" key="7">
    <source>
        <dbReference type="ARBA" id="ARBA00023203"/>
    </source>
</evidence>
<dbReference type="InterPro" id="IPR001715">
    <property type="entry name" value="CH_dom"/>
</dbReference>
<comment type="similarity">
    <text evidence="3">Belongs to the parvin family.</text>
</comment>
<evidence type="ECO:0000313" key="11">
    <source>
        <dbReference type="EMBL" id="MBW13818.1"/>
    </source>
</evidence>
<dbReference type="GO" id="GO:0005925">
    <property type="term" value="C:focal adhesion"/>
    <property type="evidence" value="ECO:0007669"/>
    <property type="project" value="TreeGrafter"/>
</dbReference>
<dbReference type="PIRSF" id="PIRSF039131">
    <property type="entry name" value="Parvin"/>
    <property type="match status" value="1"/>
</dbReference>
<dbReference type="GO" id="GO:0034446">
    <property type="term" value="P:substrate adhesion-dependent cell spreading"/>
    <property type="evidence" value="ECO:0007669"/>
    <property type="project" value="TreeGrafter"/>
</dbReference>
<dbReference type="SMART" id="SM00033">
    <property type="entry name" value="CH"/>
    <property type="match status" value="2"/>
</dbReference>
<sequence>MTTPRSKSPKPQNSFRKDDSKDETTFWDKIGTLGRKKRIKEVQEVQEEGKYAIDSPGNPAMADVPPEEYTLEENEERTMVEPKSYSDPKLQELMNILIDWVNDVLADHRIIVKNLEQDLYDGQVLQKLYEKLTNEKLDVPEVTQSEEGQKQKLYVVLGSVNNILGLTGYRLSQQKWSVESVHSKNLVAILHLLVSLARHFRAPIRLPENVTVNVVIVQKRDGVLKNRTVIEEITSRYDDLGMRCERDAFDTLFDHAPDKLEVVKKSLVTFVNKHLNKINMEVQDLDTQFHDGVYLTLLMGLLEGFFVPLYSFHLSPQNFEQKVHNVNVAFDLMQEIGLAAPKARPEDIVNLDLKSTLRVLYNLFTKYKNVY</sequence>
<dbReference type="SUPFAM" id="SSF47576">
    <property type="entry name" value="Calponin-homology domain, CH-domain"/>
    <property type="match status" value="1"/>
</dbReference>
<dbReference type="GO" id="GO:0003779">
    <property type="term" value="F:actin binding"/>
    <property type="evidence" value="ECO:0007669"/>
    <property type="project" value="UniProtKB-KW"/>
</dbReference>
<accession>A0A2H8TKL0</accession>
<dbReference type="GO" id="GO:0030036">
    <property type="term" value="P:actin cytoskeleton organization"/>
    <property type="evidence" value="ECO:0007669"/>
    <property type="project" value="InterPro"/>
</dbReference>
<dbReference type="Pfam" id="PF00307">
    <property type="entry name" value="CH"/>
    <property type="match status" value="2"/>
</dbReference>
<protein>
    <submittedName>
        <fullName evidence="11">Alpha-parvin</fullName>
    </submittedName>
</protein>
<dbReference type="PANTHER" id="PTHR12114">
    <property type="entry name" value="PARVIN"/>
    <property type="match status" value="1"/>
</dbReference>
<evidence type="ECO:0000256" key="3">
    <source>
        <dbReference type="ARBA" id="ARBA00005666"/>
    </source>
</evidence>
<dbReference type="GO" id="GO:0015629">
    <property type="term" value="C:actin cytoskeleton"/>
    <property type="evidence" value="ECO:0007669"/>
    <property type="project" value="TreeGrafter"/>
</dbReference>
<evidence type="ECO:0000256" key="8">
    <source>
        <dbReference type="ARBA" id="ARBA00023212"/>
    </source>
</evidence>
<dbReference type="CDD" id="cd21306">
    <property type="entry name" value="CH_PARVA_B_rpt2"/>
    <property type="match status" value="1"/>
</dbReference>
<evidence type="ECO:0000256" key="5">
    <source>
        <dbReference type="ARBA" id="ARBA00022737"/>
    </source>
</evidence>
<dbReference type="PROSITE" id="PS50021">
    <property type="entry name" value="CH"/>
    <property type="match status" value="2"/>
</dbReference>
<reference evidence="11" key="1">
    <citation type="submission" date="2017-10" db="EMBL/GenBank/DDBJ databases">
        <title>Transcriptome Assembly of Sugarcane Aphid Adults.</title>
        <authorList>
            <person name="Scully E.D."/>
            <person name="Palmer N.A."/>
            <person name="Geib S.M."/>
            <person name="Sarath G."/>
            <person name="Sattler S.E."/>
        </authorList>
    </citation>
    <scope>NUCLEOTIDE SEQUENCE</scope>
    <source>
        <tissue evidence="11">Whole body</tissue>
    </source>
</reference>
<name>A0A2H8TKL0_9HEMI</name>
<keyword evidence="8" id="KW-0206">Cytoskeleton</keyword>
<evidence type="ECO:0000256" key="4">
    <source>
        <dbReference type="ARBA" id="ARBA00022490"/>
    </source>
</evidence>
<dbReference type="OrthoDB" id="2099265at2759"/>
<gene>
    <name evidence="11" type="primary">PARVA</name>
</gene>
<feature type="domain" description="Calponin-homology (CH)" evidence="10">
    <location>
        <begin position="91"/>
        <end position="201"/>
    </location>
</feature>
<dbReference type="GO" id="GO:0030031">
    <property type="term" value="P:cell projection assembly"/>
    <property type="evidence" value="ECO:0007669"/>
    <property type="project" value="TreeGrafter"/>
</dbReference>
<dbReference type="AlphaFoldDB" id="A0A2H8TKL0"/>
<dbReference type="FunFam" id="1.10.418.10:FF:000015">
    <property type="entry name" value="Parvin beta"/>
    <property type="match status" value="1"/>
</dbReference>
<organism evidence="11">
    <name type="scientific">Melanaphis sacchari</name>
    <dbReference type="NCBI Taxonomy" id="742174"/>
    <lineage>
        <taxon>Eukaryota</taxon>
        <taxon>Metazoa</taxon>
        <taxon>Ecdysozoa</taxon>
        <taxon>Arthropoda</taxon>
        <taxon>Hexapoda</taxon>
        <taxon>Insecta</taxon>
        <taxon>Pterygota</taxon>
        <taxon>Neoptera</taxon>
        <taxon>Paraneoptera</taxon>
        <taxon>Hemiptera</taxon>
        <taxon>Sternorrhyncha</taxon>
        <taxon>Aphidomorpha</taxon>
        <taxon>Aphidoidea</taxon>
        <taxon>Aphididae</taxon>
        <taxon>Aphidini</taxon>
        <taxon>Melanaphis</taxon>
    </lineage>
</organism>
<dbReference type="CDD" id="cd21304">
    <property type="entry name" value="CH_PARVA_B_rpt1"/>
    <property type="match status" value="1"/>
</dbReference>
<dbReference type="InterPro" id="IPR028433">
    <property type="entry name" value="Parvin"/>
</dbReference>
<evidence type="ECO:0000256" key="1">
    <source>
        <dbReference type="ARBA" id="ARBA00004204"/>
    </source>
</evidence>
<keyword evidence="6" id="KW-0130">Cell adhesion</keyword>
<feature type="domain" description="Calponin-homology (CH)" evidence="10">
    <location>
        <begin position="261"/>
        <end position="368"/>
    </location>
</feature>
<evidence type="ECO:0000256" key="9">
    <source>
        <dbReference type="SAM" id="MobiDB-lite"/>
    </source>
</evidence>
<dbReference type="FunFam" id="1.10.418.10:FF:000011">
    <property type="entry name" value="Parvin, beta"/>
    <property type="match status" value="1"/>
</dbReference>
<dbReference type="Gene3D" id="1.10.418.10">
    <property type="entry name" value="Calponin-like domain"/>
    <property type="match status" value="2"/>
</dbReference>
<dbReference type="GO" id="GO:0030017">
    <property type="term" value="C:sarcomere"/>
    <property type="evidence" value="ECO:0007669"/>
    <property type="project" value="UniProtKB-SubCell"/>
</dbReference>
<comment type="subcellular location">
    <subcellularLocation>
        <location evidence="2">Cytoplasm</location>
        <location evidence="2">Cytoskeleton</location>
    </subcellularLocation>
    <subcellularLocation>
        <location evidence="1">Cytoplasm</location>
        <location evidence="1">Myofibril</location>
        <location evidence="1">Sarcomere</location>
    </subcellularLocation>
</comment>
<feature type="region of interest" description="Disordered" evidence="9">
    <location>
        <begin position="1"/>
        <end position="22"/>
    </location>
</feature>
<feature type="compositionally biased region" description="Polar residues" evidence="9">
    <location>
        <begin position="1"/>
        <end position="14"/>
    </location>
</feature>
<keyword evidence="4" id="KW-0963">Cytoplasm</keyword>
<evidence type="ECO:0000259" key="10">
    <source>
        <dbReference type="PROSITE" id="PS50021"/>
    </source>
</evidence>
<dbReference type="InterPro" id="IPR036872">
    <property type="entry name" value="CH_dom_sf"/>
</dbReference>
<evidence type="ECO:0000256" key="6">
    <source>
        <dbReference type="ARBA" id="ARBA00022889"/>
    </source>
</evidence>
<keyword evidence="5" id="KW-0677">Repeat</keyword>
<evidence type="ECO:0000256" key="2">
    <source>
        <dbReference type="ARBA" id="ARBA00004245"/>
    </source>
</evidence>
<dbReference type="EMBL" id="GFXV01002013">
    <property type="protein sequence ID" value="MBW13818.1"/>
    <property type="molecule type" value="Transcribed_RNA"/>
</dbReference>
<dbReference type="GO" id="GO:0071963">
    <property type="term" value="P:establishment or maintenance of cell polarity regulating cell shape"/>
    <property type="evidence" value="ECO:0007669"/>
    <property type="project" value="TreeGrafter"/>
</dbReference>
<proteinExistence type="inferred from homology"/>